<proteinExistence type="inferred from homology"/>
<dbReference type="Gene3D" id="1.10.287.1040">
    <property type="entry name" value="Exonuclease VII, small subunit"/>
    <property type="match status" value="1"/>
</dbReference>
<dbReference type="EMBL" id="BMEO01000005">
    <property type="protein sequence ID" value="GGF94642.1"/>
    <property type="molecule type" value="Genomic_DNA"/>
</dbReference>
<evidence type="ECO:0000256" key="1">
    <source>
        <dbReference type="ARBA" id="ARBA00009998"/>
    </source>
</evidence>
<gene>
    <name evidence="6" type="primary">xseB</name>
    <name evidence="7" type="ORF">GCM10011365_14930</name>
</gene>
<keyword evidence="5 6" id="KW-0269">Exonuclease</keyword>
<comment type="caution">
    <text evidence="7">The sequence shown here is derived from an EMBL/GenBank/DDBJ whole genome shotgun (WGS) entry which is preliminary data.</text>
</comment>
<dbReference type="PIRSF" id="PIRSF006488">
    <property type="entry name" value="Exonuc_VII_S"/>
    <property type="match status" value="1"/>
</dbReference>
<dbReference type="AlphaFoldDB" id="A0A917FQB2"/>
<dbReference type="EC" id="3.1.11.6" evidence="6"/>
<reference evidence="7" key="1">
    <citation type="journal article" date="2014" name="Int. J. Syst. Evol. Microbiol.">
        <title>Complete genome sequence of Corynebacterium casei LMG S-19264T (=DSM 44701T), isolated from a smear-ripened cheese.</title>
        <authorList>
            <consortium name="US DOE Joint Genome Institute (JGI-PGF)"/>
            <person name="Walter F."/>
            <person name="Albersmeier A."/>
            <person name="Kalinowski J."/>
            <person name="Ruckert C."/>
        </authorList>
    </citation>
    <scope>NUCLEOTIDE SEQUENCE</scope>
    <source>
        <strain evidence="7">CGMCC 1.12181</strain>
    </source>
</reference>
<evidence type="ECO:0000256" key="6">
    <source>
        <dbReference type="HAMAP-Rule" id="MF_00337"/>
    </source>
</evidence>
<keyword evidence="2 6" id="KW-0963">Cytoplasm</keyword>
<name>A0A917FQB2_9GAMM</name>
<keyword evidence="4 6" id="KW-0378">Hydrolase</keyword>
<keyword evidence="3 6" id="KW-0540">Nuclease</keyword>
<protein>
    <recommendedName>
        <fullName evidence="6">Exodeoxyribonuclease 7 small subunit</fullName>
        <ecNumber evidence="6">3.1.11.6</ecNumber>
    </recommendedName>
    <alternativeName>
        <fullName evidence="6">Exodeoxyribonuclease VII small subunit</fullName>
        <shortName evidence="6">Exonuclease VII small subunit</shortName>
    </alternativeName>
</protein>
<comment type="function">
    <text evidence="6">Bidirectionally degrades single-stranded DNA into large acid-insoluble oligonucleotides, which are then degraded further into small acid-soluble oligonucleotides.</text>
</comment>
<comment type="catalytic activity">
    <reaction evidence="6">
        <text>Exonucleolytic cleavage in either 5'- to 3'- or 3'- to 5'-direction to yield nucleoside 5'-phosphates.</text>
        <dbReference type="EC" id="3.1.11.6"/>
    </reaction>
</comment>
<dbReference type="Proteomes" id="UP000605253">
    <property type="component" value="Unassembled WGS sequence"/>
</dbReference>
<organism evidence="7 8">
    <name type="scientific">Marinicella pacifica</name>
    <dbReference type="NCBI Taxonomy" id="1171543"/>
    <lineage>
        <taxon>Bacteria</taxon>
        <taxon>Pseudomonadati</taxon>
        <taxon>Pseudomonadota</taxon>
        <taxon>Gammaproteobacteria</taxon>
        <taxon>Lysobacterales</taxon>
        <taxon>Marinicellaceae</taxon>
        <taxon>Marinicella</taxon>
    </lineage>
</organism>
<dbReference type="Pfam" id="PF02609">
    <property type="entry name" value="Exonuc_VII_S"/>
    <property type="match status" value="1"/>
</dbReference>
<dbReference type="InterPro" id="IPR003761">
    <property type="entry name" value="Exonuc_VII_S"/>
</dbReference>
<comment type="similarity">
    <text evidence="1 6">Belongs to the XseB family.</text>
</comment>
<dbReference type="GO" id="GO:0006308">
    <property type="term" value="P:DNA catabolic process"/>
    <property type="evidence" value="ECO:0007669"/>
    <property type="project" value="UniProtKB-UniRule"/>
</dbReference>
<keyword evidence="8" id="KW-1185">Reference proteome</keyword>
<dbReference type="GO" id="GO:0009318">
    <property type="term" value="C:exodeoxyribonuclease VII complex"/>
    <property type="evidence" value="ECO:0007669"/>
    <property type="project" value="UniProtKB-UniRule"/>
</dbReference>
<evidence type="ECO:0000313" key="7">
    <source>
        <dbReference type="EMBL" id="GGF94642.1"/>
    </source>
</evidence>
<evidence type="ECO:0000256" key="2">
    <source>
        <dbReference type="ARBA" id="ARBA00022490"/>
    </source>
</evidence>
<dbReference type="PANTHER" id="PTHR34137:SF1">
    <property type="entry name" value="EXODEOXYRIBONUCLEASE 7 SMALL SUBUNIT"/>
    <property type="match status" value="1"/>
</dbReference>
<accession>A0A917FQB2</accession>
<dbReference type="NCBIfam" id="NF002140">
    <property type="entry name" value="PRK00977.1-4"/>
    <property type="match status" value="1"/>
</dbReference>
<dbReference type="GO" id="GO:0008855">
    <property type="term" value="F:exodeoxyribonuclease VII activity"/>
    <property type="evidence" value="ECO:0007669"/>
    <property type="project" value="UniProtKB-UniRule"/>
</dbReference>
<evidence type="ECO:0000256" key="3">
    <source>
        <dbReference type="ARBA" id="ARBA00022722"/>
    </source>
</evidence>
<evidence type="ECO:0000313" key="8">
    <source>
        <dbReference type="Proteomes" id="UP000605253"/>
    </source>
</evidence>
<evidence type="ECO:0000256" key="4">
    <source>
        <dbReference type="ARBA" id="ARBA00022801"/>
    </source>
</evidence>
<dbReference type="NCBIfam" id="TIGR01280">
    <property type="entry name" value="xseB"/>
    <property type="match status" value="1"/>
</dbReference>
<comment type="subunit">
    <text evidence="6">Heterooligomer composed of large and small subunits.</text>
</comment>
<dbReference type="GO" id="GO:0005829">
    <property type="term" value="C:cytosol"/>
    <property type="evidence" value="ECO:0007669"/>
    <property type="project" value="TreeGrafter"/>
</dbReference>
<reference evidence="7" key="2">
    <citation type="submission" date="2020-09" db="EMBL/GenBank/DDBJ databases">
        <authorList>
            <person name="Sun Q."/>
            <person name="Zhou Y."/>
        </authorList>
    </citation>
    <scope>NUCLEOTIDE SEQUENCE</scope>
    <source>
        <strain evidence="7">CGMCC 1.12181</strain>
    </source>
</reference>
<comment type="subcellular location">
    <subcellularLocation>
        <location evidence="6">Cytoplasm</location>
    </subcellularLocation>
</comment>
<dbReference type="HAMAP" id="MF_00337">
    <property type="entry name" value="Exonuc_7_S"/>
    <property type="match status" value="1"/>
</dbReference>
<dbReference type="RefSeq" id="WP_188365089.1">
    <property type="nucleotide sequence ID" value="NZ_BAABJF010000002.1"/>
</dbReference>
<sequence length="64" mass="7353">MSQSQTFEKKLAELNTIVEKMEQPDVGLEESLKLYEKGIALTRECQKIIDQAEQKIARLLDESN</sequence>
<dbReference type="PANTHER" id="PTHR34137">
    <property type="entry name" value="EXODEOXYRIBONUCLEASE 7 SMALL SUBUNIT"/>
    <property type="match status" value="1"/>
</dbReference>
<dbReference type="InterPro" id="IPR037004">
    <property type="entry name" value="Exonuc_VII_ssu_sf"/>
</dbReference>
<evidence type="ECO:0000256" key="5">
    <source>
        <dbReference type="ARBA" id="ARBA00022839"/>
    </source>
</evidence>
<dbReference type="SUPFAM" id="SSF116842">
    <property type="entry name" value="XseB-like"/>
    <property type="match status" value="1"/>
</dbReference>